<evidence type="ECO:0000313" key="1">
    <source>
        <dbReference type="EMBL" id="GBN03445.1"/>
    </source>
</evidence>
<dbReference type="AlphaFoldDB" id="A0A4Y2KM84"/>
<organism evidence="1 2">
    <name type="scientific">Araneus ventricosus</name>
    <name type="common">Orbweaver spider</name>
    <name type="synonym">Epeira ventricosa</name>
    <dbReference type="NCBI Taxonomy" id="182803"/>
    <lineage>
        <taxon>Eukaryota</taxon>
        <taxon>Metazoa</taxon>
        <taxon>Ecdysozoa</taxon>
        <taxon>Arthropoda</taxon>
        <taxon>Chelicerata</taxon>
        <taxon>Arachnida</taxon>
        <taxon>Araneae</taxon>
        <taxon>Araneomorphae</taxon>
        <taxon>Entelegynae</taxon>
        <taxon>Araneoidea</taxon>
        <taxon>Araneidae</taxon>
        <taxon>Araneus</taxon>
    </lineage>
</organism>
<keyword evidence="2" id="KW-1185">Reference proteome</keyword>
<proteinExistence type="predicted"/>
<evidence type="ECO:0000313" key="2">
    <source>
        <dbReference type="Proteomes" id="UP000499080"/>
    </source>
</evidence>
<gene>
    <name evidence="1" type="ORF">AVEN_187829_1</name>
</gene>
<dbReference type="Proteomes" id="UP000499080">
    <property type="component" value="Unassembled WGS sequence"/>
</dbReference>
<accession>A0A4Y2KM84</accession>
<sequence>MRADVGWTTIFGSHPPGRFVSIIGASTNPCDKNLIHFETLDTVPCFENASSIPLSLRGFLPFCRFAFTERLVKLPATVHFQFCPARRMEADG</sequence>
<comment type="caution">
    <text evidence="1">The sequence shown here is derived from an EMBL/GenBank/DDBJ whole genome shotgun (WGS) entry which is preliminary data.</text>
</comment>
<dbReference type="EMBL" id="BGPR01115264">
    <property type="protein sequence ID" value="GBN03445.1"/>
    <property type="molecule type" value="Genomic_DNA"/>
</dbReference>
<protein>
    <submittedName>
        <fullName evidence="1">Uncharacterized protein</fullName>
    </submittedName>
</protein>
<reference evidence="1 2" key="1">
    <citation type="journal article" date="2019" name="Sci. Rep.">
        <title>Orb-weaving spider Araneus ventricosus genome elucidates the spidroin gene catalogue.</title>
        <authorList>
            <person name="Kono N."/>
            <person name="Nakamura H."/>
            <person name="Ohtoshi R."/>
            <person name="Moran D.A.P."/>
            <person name="Shinohara A."/>
            <person name="Yoshida Y."/>
            <person name="Fujiwara M."/>
            <person name="Mori M."/>
            <person name="Tomita M."/>
            <person name="Arakawa K."/>
        </authorList>
    </citation>
    <scope>NUCLEOTIDE SEQUENCE [LARGE SCALE GENOMIC DNA]</scope>
</reference>
<name>A0A4Y2KM84_ARAVE</name>